<protein>
    <recommendedName>
        <fullName evidence="5">DUF1579 domain-containing protein</fullName>
    </recommendedName>
</protein>
<keyword evidence="4" id="KW-1185">Reference proteome</keyword>
<evidence type="ECO:0000313" key="4">
    <source>
        <dbReference type="Proteomes" id="UP001500418"/>
    </source>
</evidence>
<feature type="region of interest" description="Disordered" evidence="1">
    <location>
        <begin position="54"/>
        <end position="73"/>
    </location>
</feature>
<name>A0ABN1RFW0_9ACTN</name>
<comment type="caution">
    <text evidence="3">The sequence shown here is derived from an EMBL/GenBank/DDBJ whole genome shotgun (WGS) entry which is preliminary data.</text>
</comment>
<keyword evidence="2" id="KW-0472">Membrane</keyword>
<dbReference type="Proteomes" id="UP001500418">
    <property type="component" value="Unassembled WGS sequence"/>
</dbReference>
<accession>A0ABN1RFW0</accession>
<feature type="region of interest" description="Disordered" evidence="1">
    <location>
        <begin position="1"/>
        <end position="30"/>
    </location>
</feature>
<organism evidence="3 4">
    <name type="scientific">Streptomyces rhizosphaericus</name>
    <dbReference type="NCBI Taxonomy" id="114699"/>
    <lineage>
        <taxon>Bacteria</taxon>
        <taxon>Bacillati</taxon>
        <taxon>Actinomycetota</taxon>
        <taxon>Actinomycetes</taxon>
        <taxon>Kitasatosporales</taxon>
        <taxon>Streptomycetaceae</taxon>
        <taxon>Streptomyces</taxon>
        <taxon>Streptomyces violaceusniger group</taxon>
    </lineage>
</organism>
<sequence length="223" mass="24561">MRAESSEEREREREREREPRGTARRRRWTRQVPAGVVGVAAVSLIALTVSPVNAEPDTRAKPPRGRNPLPAPPQIRDLDFLLGSYTCDYTPPPGGKPAVLKLNTKRAMGGHYLYTDATLEPGSVVGRSSFGWNPVDGKFITQYHDNWGSSGNYTSSGWKDGHLIFKGPLTQVITPNASGQTTGVKLDLKDDYQVLGPGHFKDTTSFTFPDGSTLQGSYDCRRQ</sequence>
<gene>
    <name evidence="3" type="ORF">GCM10009575_086190</name>
</gene>
<evidence type="ECO:0008006" key="5">
    <source>
        <dbReference type="Google" id="ProtNLM"/>
    </source>
</evidence>
<evidence type="ECO:0000313" key="3">
    <source>
        <dbReference type="EMBL" id="GAA0956463.1"/>
    </source>
</evidence>
<feature type="transmembrane region" description="Helical" evidence="2">
    <location>
        <begin position="32"/>
        <end position="52"/>
    </location>
</feature>
<reference evidence="3 4" key="1">
    <citation type="journal article" date="2019" name="Int. J. Syst. Evol. Microbiol.">
        <title>The Global Catalogue of Microorganisms (GCM) 10K type strain sequencing project: providing services to taxonomists for standard genome sequencing and annotation.</title>
        <authorList>
            <consortium name="The Broad Institute Genomics Platform"/>
            <consortium name="The Broad Institute Genome Sequencing Center for Infectious Disease"/>
            <person name="Wu L."/>
            <person name="Ma J."/>
        </authorList>
    </citation>
    <scope>NUCLEOTIDE SEQUENCE [LARGE SCALE GENOMIC DNA]</scope>
    <source>
        <strain evidence="3 4">JCM 11444</strain>
    </source>
</reference>
<feature type="compositionally biased region" description="Basic and acidic residues" evidence="1">
    <location>
        <begin position="1"/>
        <end position="21"/>
    </location>
</feature>
<evidence type="ECO:0000256" key="1">
    <source>
        <dbReference type="SAM" id="MobiDB-lite"/>
    </source>
</evidence>
<proteinExistence type="predicted"/>
<evidence type="ECO:0000256" key="2">
    <source>
        <dbReference type="SAM" id="Phobius"/>
    </source>
</evidence>
<keyword evidence="2" id="KW-1133">Transmembrane helix</keyword>
<keyword evidence="2" id="KW-0812">Transmembrane</keyword>
<dbReference type="EMBL" id="BAAAID010000096">
    <property type="protein sequence ID" value="GAA0956463.1"/>
    <property type="molecule type" value="Genomic_DNA"/>
</dbReference>